<dbReference type="InterPro" id="IPR046357">
    <property type="entry name" value="PPIase_dom_sf"/>
</dbReference>
<comment type="subcellular location">
    <subcellularLocation>
        <location evidence="2">Cytoplasm</location>
    </subcellularLocation>
</comment>
<evidence type="ECO:0000256" key="5">
    <source>
        <dbReference type="ARBA" id="ARBA00023110"/>
    </source>
</evidence>
<dbReference type="GO" id="GO:0005737">
    <property type="term" value="C:cytoplasm"/>
    <property type="evidence" value="ECO:0007669"/>
    <property type="project" value="UniProtKB-SubCell"/>
</dbReference>
<evidence type="ECO:0000256" key="10">
    <source>
        <dbReference type="RuleBase" id="RU003915"/>
    </source>
</evidence>
<dbReference type="RefSeq" id="WP_129129473.1">
    <property type="nucleotide sequence ID" value="NZ_SDHW01000001.1"/>
</dbReference>
<comment type="catalytic activity">
    <reaction evidence="1 9 10">
        <text>[protein]-peptidylproline (omega=180) = [protein]-peptidylproline (omega=0)</text>
        <dbReference type="Rhea" id="RHEA:16237"/>
        <dbReference type="Rhea" id="RHEA-COMP:10747"/>
        <dbReference type="Rhea" id="RHEA-COMP:10748"/>
        <dbReference type="ChEBI" id="CHEBI:83833"/>
        <dbReference type="ChEBI" id="CHEBI:83834"/>
        <dbReference type="EC" id="5.2.1.8"/>
    </reaction>
</comment>
<proteinExistence type="inferred from homology"/>
<name>A0A4Q1CN31_9BACT</name>
<keyword evidence="6" id="KW-0143">Chaperone</keyword>
<evidence type="ECO:0000256" key="6">
    <source>
        <dbReference type="ARBA" id="ARBA00023186"/>
    </source>
</evidence>
<dbReference type="EC" id="5.2.1.8" evidence="10"/>
<dbReference type="Gene3D" id="3.10.50.40">
    <property type="match status" value="1"/>
</dbReference>
<keyword evidence="13" id="KW-1185">Reference proteome</keyword>
<evidence type="ECO:0000256" key="3">
    <source>
        <dbReference type="ARBA" id="ARBA00006577"/>
    </source>
</evidence>
<dbReference type="InterPro" id="IPR001179">
    <property type="entry name" value="PPIase_FKBP_dom"/>
</dbReference>
<evidence type="ECO:0000259" key="11">
    <source>
        <dbReference type="PROSITE" id="PS50059"/>
    </source>
</evidence>
<evidence type="ECO:0000256" key="9">
    <source>
        <dbReference type="PROSITE-ProRule" id="PRU00277"/>
    </source>
</evidence>
<organism evidence="12 13">
    <name type="scientific">Lacibacter luteus</name>
    <dbReference type="NCBI Taxonomy" id="2508719"/>
    <lineage>
        <taxon>Bacteria</taxon>
        <taxon>Pseudomonadati</taxon>
        <taxon>Bacteroidota</taxon>
        <taxon>Chitinophagia</taxon>
        <taxon>Chitinophagales</taxon>
        <taxon>Chitinophagaceae</taxon>
        <taxon>Lacibacter</taxon>
    </lineage>
</organism>
<dbReference type="PANTHER" id="PTHR47861">
    <property type="entry name" value="FKBP-TYPE PEPTIDYL-PROLYL CIS-TRANS ISOMERASE SLYD"/>
    <property type="match status" value="1"/>
</dbReference>
<reference evidence="12 13" key="1">
    <citation type="submission" date="2019-01" db="EMBL/GenBank/DDBJ databases">
        <title>Lacibacter sp. strain TTM-7.</title>
        <authorList>
            <person name="Chen W.-M."/>
        </authorList>
    </citation>
    <scope>NUCLEOTIDE SEQUENCE [LARGE SCALE GENOMIC DNA]</scope>
    <source>
        <strain evidence="12 13">TTM-7</strain>
    </source>
</reference>
<dbReference type="Pfam" id="PF00254">
    <property type="entry name" value="FKBP_C"/>
    <property type="match status" value="1"/>
</dbReference>
<keyword evidence="5 9" id="KW-0697">Rotamase</keyword>
<dbReference type="PROSITE" id="PS50059">
    <property type="entry name" value="FKBP_PPIASE"/>
    <property type="match status" value="1"/>
</dbReference>
<dbReference type="GO" id="GO:0042026">
    <property type="term" value="P:protein refolding"/>
    <property type="evidence" value="ECO:0007669"/>
    <property type="project" value="UniProtKB-ARBA"/>
</dbReference>
<dbReference type="EMBL" id="SDHW01000001">
    <property type="protein sequence ID" value="RXK62101.1"/>
    <property type="molecule type" value="Genomic_DNA"/>
</dbReference>
<accession>A0A4Q1CN31</accession>
<evidence type="ECO:0000256" key="7">
    <source>
        <dbReference type="ARBA" id="ARBA00023235"/>
    </source>
</evidence>
<evidence type="ECO:0000256" key="8">
    <source>
        <dbReference type="ARBA" id="ARBA00037071"/>
    </source>
</evidence>
<dbReference type="SUPFAM" id="SSF54534">
    <property type="entry name" value="FKBP-like"/>
    <property type="match status" value="1"/>
</dbReference>
<comment type="function">
    <text evidence="8">Also involved in hydrogenase metallocenter assembly, probably by participating in the nickel insertion step. This function in hydrogenase biosynthesis requires chaperone activity and the presence of the metal-binding domain, but not PPIase activity.</text>
</comment>
<gene>
    <name evidence="12" type="ORF">ESA94_03555</name>
</gene>
<dbReference type="Proteomes" id="UP000290204">
    <property type="component" value="Unassembled WGS sequence"/>
</dbReference>
<dbReference type="GO" id="GO:0003755">
    <property type="term" value="F:peptidyl-prolyl cis-trans isomerase activity"/>
    <property type="evidence" value="ECO:0007669"/>
    <property type="project" value="UniProtKB-UniRule"/>
</dbReference>
<evidence type="ECO:0000256" key="2">
    <source>
        <dbReference type="ARBA" id="ARBA00004496"/>
    </source>
</evidence>
<keyword evidence="7 9" id="KW-0413">Isomerase</keyword>
<comment type="similarity">
    <text evidence="3 10">Belongs to the FKBP-type PPIase family.</text>
</comment>
<protein>
    <recommendedName>
        <fullName evidence="10">Peptidyl-prolyl cis-trans isomerase</fullName>
        <ecNumber evidence="10">5.2.1.8</ecNumber>
    </recommendedName>
</protein>
<dbReference type="PANTHER" id="PTHR47861:SF3">
    <property type="entry name" value="FKBP-TYPE PEPTIDYL-PROLYL CIS-TRANS ISOMERASE SLYD"/>
    <property type="match status" value="1"/>
</dbReference>
<evidence type="ECO:0000313" key="13">
    <source>
        <dbReference type="Proteomes" id="UP000290204"/>
    </source>
</evidence>
<comment type="caution">
    <text evidence="12">The sequence shown here is derived from an EMBL/GenBank/DDBJ whole genome shotgun (WGS) entry which is preliminary data.</text>
</comment>
<dbReference type="AlphaFoldDB" id="A0A4Q1CN31"/>
<evidence type="ECO:0000256" key="4">
    <source>
        <dbReference type="ARBA" id="ARBA00022490"/>
    </source>
</evidence>
<feature type="domain" description="PPIase FKBP-type" evidence="11">
    <location>
        <begin position="7"/>
        <end position="101"/>
    </location>
</feature>
<dbReference type="OrthoDB" id="9808891at2"/>
<sequence length="150" mass="16467">MQQAKKGDTVRVHYTGKLTTGEQFDSSAGREPLEFEVGAGMMIKGFDDAVVGMAIGDKKTINIPPNEAYGERNDQMVIDFPLSNFPDDMTPEIGMQLMMNNSAGQQFPVTITEVKEEVVVLDANHMLAGKELVFDIEMVEIDSKGLIIVP</sequence>
<evidence type="ECO:0000256" key="1">
    <source>
        <dbReference type="ARBA" id="ARBA00000971"/>
    </source>
</evidence>
<keyword evidence="4" id="KW-0963">Cytoplasm</keyword>
<evidence type="ECO:0000313" key="12">
    <source>
        <dbReference type="EMBL" id="RXK62101.1"/>
    </source>
</evidence>